<reference evidence="2" key="1">
    <citation type="submission" date="2018-05" db="EMBL/GenBank/DDBJ databases">
        <authorList>
            <person name="Lanie J.A."/>
            <person name="Ng W.-L."/>
            <person name="Kazmierczak K.M."/>
            <person name="Andrzejewski T.M."/>
            <person name="Davidsen T.M."/>
            <person name="Wayne K.J."/>
            <person name="Tettelin H."/>
            <person name="Glass J.I."/>
            <person name="Rusch D."/>
            <person name="Podicherti R."/>
            <person name="Tsui H.-C.T."/>
            <person name="Winkler M.E."/>
        </authorList>
    </citation>
    <scope>NUCLEOTIDE SEQUENCE</scope>
</reference>
<proteinExistence type="predicted"/>
<gene>
    <name evidence="2" type="ORF">METZ01_LOCUS334082</name>
</gene>
<evidence type="ECO:0000256" key="1">
    <source>
        <dbReference type="SAM" id="MobiDB-lite"/>
    </source>
</evidence>
<organism evidence="2">
    <name type="scientific">marine metagenome</name>
    <dbReference type="NCBI Taxonomy" id="408172"/>
    <lineage>
        <taxon>unclassified sequences</taxon>
        <taxon>metagenomes</taxon>
        <taxon>ecological metagenomes</taxon>
    </lineage>
</organism>
<name>A0A382Q8H8_9ZZZZ</name>
<accession>A0A382Q8H8</accession>
<feature type="region of interest" description="Disordered" evidence="1">
    <location>
        <begin position="1"/>
        <end position="25"/>
    </location>
</feature>
<dbReference type="EMBL" id="UINC01112349">
    <property type="protein sequence ID" value="SVC81228.1"/>
    <property type="molecule type" value="Genomic_DNA"/>
</dbReference>
<protein>
    <submittedName>
        <fullName evidence="2">Uncharacterized protein</fullName>
    </submittedName>
</protein>
<sequence length="25" mass="2724">MSTNVTLPVDRPAARLKNRADAKAK</sequence>
<dbReference type="AlphaFoldDB" id="A0A382Q8H8"/>
<evidence type="ECO:0000313" key="2">
    <source>
        <dbReference type="EMBL" id="SVC81228.1"/>
    </source>
</evidence>